<dbReference type="SUPFAM" id="SSF52540">
    <property type="entry name" value="P-loop containing nucleoside triphosphate hydrolases"/>
    <property type="match status" value="1"/>
</dbReference>
<dbReference type="InterPro" id="IPR027417">
    <property type="entry name" value="P-loop_NTPase"/>
</dbReference>
<reference evidence="2 3" key="1">
    <citation type="submission" date="2017-02" db="EMBL/GenBank/DDBJ databases">
        <authorList>
            <person name="Peterson S.W."/>
        </authorList>
    </citation>
    <scope>NUCLEOTIDE SEQUENCE [LARGE SCALE GENOMIC DNA]</scope>
    <source>
        <strain evidence="2 3">ATCC 43854</strain>
    </source>
</reference>
<organism evidence="2 3">
    <name type="scientific">Fibrobacter intestinalis</name>
    <dbReference type="NCBI Taxonomy" id="28122"/>
    <lineage>
        <taxon>Bacteria</taxon>
        <taxon>Pseudomonadati</taxon>
        <taxon>Fibrobacterota</taxon>
        <taxon>Fibrobacteria</taxon>
        <taxon>Fibrobacterales</taxon>
        <taxon>Fibrobacteraceae</taxon>
        <taxon>Fibrobacter</taxon>
    </lineage>
</organism>
<dbReference type="GO" id="GO:0005524">
    <property type="term" value="F:ATP binding"/>
    <property type="evidence" value="ECO:0007669"/>
    <property type="project" value="InterPro"/>
</dbReference>
<dbReference type="Proteomes" id="UP000190449">
    <property type="component" value="Unassembled WGS sequence"/>
</dbReference>
<dbReference type="PANTHER" id="PTHR43581">
    <property type="entry name" value="ATP/GTP PHOSPHATASE"/>
    <property type="match status" value="1"/>
</dbReference>
<name>A0A1T4RBL2_9BACT</name>
<evidence type="ECO:0000313" key="3">
    <source>
        <dbReference type="Proteomes" id="UP000190449"/>
    </source>
</evidence>
<accession>A0A1T4RBL2</accession>
<gene>
    <name evidence="2" type="ORF">SAMN02745108_02628</name>
</gene>
<protein>
    <submittedName>
        <fullName evidence="2">ATPase/GTPase, AAA15 family</fullName>
    </submittedName>
</protein>
<sequence>MILKSFSYTEDAGQPKFWKLENIDLNSINLIVGKNACGKTRTLNVIAALSNLLLNIRVPYRNGDFSATFENEKKQKITYAVSIERSCVMKETLSIDGENFICREKDGNGEIKNSFFNQMTKFKVPNNVLVSTRRDDIQYPYLNDLYLWASQLRHFRFAQDAERRSFAITQQNEVEDDFVDIRETNKSMLFFKKGKKEFPKEFINNVTQDLNDIGYDIESVDLNAQNSIQIQSPVQAKLIGLVIKERDRAAFTDQNSMSDGLFRALSILIHFNYYELAQKSGCVLIDDIGEGLDFERSSKLIKLLINKAQKIGIQLIMSTNDKFVMNGTDLDYWQVISRHGSSVNVFNKRNSPKIFEDFKFIGLNNFDFFATDFFKTGLVDV</sequence>
<evidence type="ECO:0000259" key="1">
    <source>
        <dbReference type="Pfam" id="PF13304"/>
    </source>
</evidence>
<dbReference type="Gene3D" id="3.40.50.300">
    <property type="entry name" value="P-loop containing nucleotide triphosphate hydrolases"/>
    <property type="match status" value="1"/>
</dbReference>
<dbReference type="PANTHER" id="PTHR43581:SF4">
    <property type="entry name" value="ATP_GTP PHOSPHATASE"/>
    <property type="match status" value="1"/>
</dbReference>
<dbReference type="GO" id="GO:0016887">
    <property type="term" value="F:ATP hydrolysis activity"/>
    <property type="evidence" value="ECO:0007669"/>
    <property type="project" value="InterPro"/>
</dbReference>
<proteinExistence type="predicted"/>
<dbReference type="STRING" id="28122.SAMN02745108_02628"/>
<dbReference type="RefSeq" id="WP_078777306.1">
    <property type="nucleotide sequence ID" value="NZ_FUWU01000067.1"/>
</dbReference>
<dbReference type="InterPro" id="IPR051396">
    <property type="entry name" value="Bact_Antivir_Def_Nuclease"/>
</dbReference>
<evidence type="ECO:0000313" key="2">
    <source>
        <dbReference type="EMBL" id="SKA12981.1"/>
    </source>
</evidence>
<dbReference type="InterPro" id="IPR003959">
    <property type="entry name" value="ATPase_AAA_core"/>
</dbReference>
<dbReference type="EMBL" id="FUWU01000067">
    <property type="protein sequence ID" value="SKA12981.1"/>
    <property type="molecule type" value="Genomic_DNA"/>
</dbReference>
<feature type="domain" description="ATPase AAA-type core" evidence="1">
    <location>
        <begin position="28"/>
        <end position="319"/>
    </location>
</feature>
<dbReference type="Pfam" id="PF13304">
    <property type="entry name" value="AAA_21"/>
    <property type="match status" value="1"/>
</dbReference>
<dbReference type="AlphaFoldDB" id="A0A1T4RBL2"/>